<gene>
    <name evidence="1" type="ORF">F383_18898</name>
</gene>
<dbReference type="AlphaFoldDB" id="A0A0B0NQM4"/>
<dbReference type="Proteomes" id="UP000032142">
    <property type="component" value="Unassembled WGS sequence"/>
</dbReference>
<proteinExistence type="predicted"/>
<dbReference type="EMBL" id="KN400922">
    <property type="protein sequence ID" value="KHG14124.1"/>
    <property type="molecule type" value="Genomic_DNA"/>
</dbReference>
<name>A0A0B0NQM4_GOSAR</name>
<accession>A0A0B0NQM4</accession>
<reference evidence="2" key="1">
    <citation type="submission" date="2014-09" db="EMBL/GenBank/DDBJ databases">
        <authorList>
            <person name="Mudge J."/>
            <person name="Ramaraj T."/>
            <person name="Lindquist I.E."/>
            <person name="Bharti A.K."/>
            <person name="Sundararajan A."/>
            <person name="Cameron C.T."/>
            <person name="Woodward J.E."/>
            <person name="May G.D."/>
            <person name="Brubaker C."/>
            <person name="Broadhvest J."/>
            <person name="Wilkins T.A."/>
        </authorList>
    </citation>
    <scope>NUCLEOTIDE SEQUENCE</scope>
    <source>
        <strain evidence="2">cv. AKA8401</strain>
    </source>
</reference>
<keyword evidence="2" id="KW-1185">Reference proteome</keyword>
<evidence type="ECO:0000313" key="1">
    <source>
        <dbReference type="EMBL" id="KHG14124.1"/>
    </source>
</evidence>
<protein>
    <submittedName>
        <fullName evidence="1">Uncharacterized protein</fullName>
    </submittedName>
</protein>
<organism evidence="1 2">
    <name type="scientific">Gossypium arboreum</name>
    <name type="common">Tree cotton</name>
    <name type="synonym">Gossypium nanking</name>
    <dbReference type="NCBI Taxonomy" id="29729"/>
    <lineage>
        <taxon>Eukaryota</taxon>
        <taxon>Viridiplantae</taxon>
        <taxon>Streptophyta</taxon>
        <taxon>Embryophyta</taxon>
        <taxon>Tracheophyta</taxon>
        <taxon>Spermatophyta</taxon>
        <taxon>Magnoliopsida</taxon>
        <taxon>eudicotyledons</taxon>
        <taxon>Gunneridae</taxon>
        <taxon>Pentapetalae</taxon>
        <taxon>rosids</taxon>
        <taxon>malvids</taxon>
        <taxon>Malvales</taxon>
        <taxon>Malvaceae</taxon>
        <taxon>Malvoideae</taxon>
        <taxon>Gossypium</taxon>
    </lineage>
</organism>
<evidence type="ECO:0000313" key="2">
    <source>
        <dbReference type="Proteomes" id="UP000032142"/>
    </source>
</evidence>
<sequence>MLSGSRPSTRSMDFFFIYQSLRDDDDLIINHRLMTSDQASFPPIICFQF</sequence>